<feature type="domain" description="PAS" evidence="9">
    <location>
        <begin position="189"/>
        <end position="225"/>
    </location>
</feature>
<proteinExistence type="predicted"/>
<evidence type="ECO:0000259" key="9">
    <source>
        <dbReference type="PROSITE" id="PS50112"/>
    </source>
</evidence>
<dbReference type="InterPro" id="IPR003018">
    <property type="entry name" value="GAF"/>
</dbReference>
<evidence type="ECO:0000259" key="8">
    <source>
        <dbReference type="PROSITE" id="PS50109"/>
    </source>
</evidence>
<dbReference type="InterPro" id="IPR013656">
    <property type="entry name" value="PAS_4"/>
</dbReference>
<dbReference type="InterPro" id="IPR050736">
    <property type="entry name" value="Sensor_HK_Regulatory"/>
</dbReference>
<dbReference type="PROSITE" id="PS50109">
    <property type="entry name" value="HIS_KIN"/>
    <property type="match status" value="1"/>
</dbReference>
<dbReference type="Gene3D" id="1.10.287.130">
    <property type="match status" value="1"/>
</dbReference>
<dbReference type="CDD" id="cd00130">
    <property type="entry name" value="PAS"/>
    <property type="match status" value="2"/>
</dbReference>
<dbReference type="Gene3D" id="3.30.565.10">
    <property type="entry name" value="Histidine kinase-like ATPase, C-terminal domain"/>
    <property type="match status" value="1"/>
</dbReference>
<dbReference type="Pfam" id="PF01590">
    <property type="entry name" value="GAF"/>
    <property type="match status" value="1"/>
</dbReference>
<evidence type="ECO:0000256" key="5">
    <source>
        <dbReference type="ARBA" id="ARBA00022777"/>
    </source>
</evidence>
<dbReference type="SUPFAM" id="SSF55785">
    <property type="entry name" value="PYP-like sensor domain (PAS domain)"/>
    <property type="match status" value="2"/>
</dbReference>
<dbReference type="NCBIfam" id="TIGR00229">
    <property type="entry name" value="sensory_box"/>
    <property type="match status" value="2"/>
</dbReference>
<evidence type="ECO:0000256" key="4">
    <source>
        <dbReference type="ARBA" id="ARBA00022679"/>
    </source>
</evidence>
<dbReference type="SMART" id="SM00091">
    <property type="entry name" value="PAS"/>
    <property type="match status" value="2"/>
</dbReference>
<organism evidence="11 12">
    <name type="scientific">Haloarcula limicola</name>
    <dbReference type="NCBI Taxonomy" id="1429915"/>
    <lineage>
        <taxon>Archaea</taxon>
        <taxon>Methanobacteriati</taxon>
        <taxon>Methanobacteriota</taxon>
        <taxon>Stenosarchaea group</taxon>
        <taxon>Halobacteria</taxon>
        <taxon>Halobacteriales</taxon>
        <taxon>Haloarculaceae</taxon>
        <taxon>Haloarcula</taxon>
    </lineage>
</organism>
<feature type="domain" description="Histidine kinase" evidence="8">
    <location>
        <begin position="446"/>
        <end position="636"/>
    </location>
</feature>
<evidence type="ECO:0000256" key="6">
    <source>
        <dbReference type="ARBA" id="ARBA00023012"/>
    </source>
</evidence>
<dbReference type="RefSeq" id="WP_162317471.1">
    <property type="nucleotide sequence ID" value="NZ_JAHQXF010000001.1"/>
</dbReference>
<dbReference type="GO" id="GO:0000155">
    <property type="term" value="F:phosphorelay sensor kinase activity"/>
    <property type="evidence" value="ECO:0007669"/>
    <property type="project" value="InterPro"/>
</dbReference>
<dbReference type="EC" id="2.7.13.3" evidence="2"/>
<dbReference type="PROSITE" id="PS50113">
    <property type="entry name" value="PAC"/>
    <property type="match status" value="1"/>
</dbReference>
<gene>
    <name evidence="11" type="ORF">KTS45_09395</name>
</gene>
<dbReference type="InterPro" id="IPR029016">
    <property type="entry name" value="GAF-like_dom_sf"/>
</dbReference>
<dbReference type="PANTHER" id="PTHR43711:SF1">
    <property type="entry name" value="HISTIDINE KINASE 1"/>
    <property type="match status" value="1"/>
</dbReference>
<protein>
    <recommendedName>
        <fullName evidence="2">histidine kinase</fullName>
        <ecNumber evidence="2">2.7.13.3</ecNumber>
    </recommendedName>
</protein>
<keyword evidence="12" id="KW-1185">Reference proteome</keyword>
<dbReference type="InterPro" id="IPR003594">
    <property type="entry name" value="HATPase_dom"/>
</dbReference>
<reference evidence="11 12" key="1">
    <citation type="submission" date="2021-06" db="EMBL/GenBank/DDBJ databases">
        <title>New haloarchaea isolates fom saline soil.</title>
        <authorList>
            <person name="Duran-Viseras A."/>
            <person name="Sanchez-Porro C.S."/>
            <person name="Ventosa A."/>
        </authorList>
    </citation>
    <scope>NUCLEOTIDE SEQUENCE [LARGE SCALE GENOMIC DNA]</scope>
    <source>
        <strain evidence="11 12">JCM 183640</strain>
    </source>
</reference>
<dbReference type="Pfam" id="PF13426">
    <property type="entry name" value="PAS_9"/>
    <property type="match status" value="1"/>
</dbReference>
<dbReference type="InterPro" id="IPR004358">
    <property type="entry name" value="Sig_transdc_His_kin-like_C"/>
</dbReference>
<evidence type="ECO:0000256" key="2">
    <source>
        <dbReference type="ARBA" id="ARBA00012438"/>
    </source>
</evidence>
<keyword evidence="3" id="KW-0597">Phosphoprotein</keyword>
<dbReference type="CDD" id="cd00082">
    <property type="entry name" value="HisKA"/>
    <property type="match status" value="1"/>
</dbReference>
<dbReference type="SUPFAM" id="SSF47384">
    <property type="entry name" value="Homodimeric domain of signal transducing histidine kinase"/>
    <property type="match status" value="1"/>
</dbReference>
<feature type="domain" description="PAC" evidence="10">
    <location>
        <begin position="263"/>
        <end position="317"/>
    </location>
</feature>
<dbReference type="Pfam" id="PF02518">
    <property type="entry name" value="HATPase_c"/>
    <property type="match status" value="1"/>
</dbReference>
<name>A0A8J8C3E5_9EURY</name>
<evidence type="ECO:0000313" key="11">
    <source>
        <dbReference type="EMBL" id="MBV0924416.1"/>
    </source>
</evidence>
<dbReference type="InterPro" id="IPR003661">
    <property type="entry name" value="HisK_dim/P_dom"/>
</dbReference>
<dbReference type="InterPro" id="IPR005467">
    <property type="entry name" value="His_kinase_dom"/>
</dbReference>
<dbReference type="InterPro" id="IPR036097">
    <property type="entry name" value="HisK_dim/P_sf"/>
</dbReference>
<accession>A0A8J8C3E5</accession>
<dbReference type="InterPro" id="IPR036890">
    <property type="entry name" value="HATPase_C_sf"/>
</dbReference>
<dbReference type="Pfam" id="PF00512">
    <property type="entry name" value="HisKA"/>
    <property type="match status" value="1"/>
</dbReference>
<dbReference type="Proteomes" id="UP000766550">
    <property type="component" value="Unassembled WGS sequence"/>
</dbReference>
<dbReference type="SUPFAM" id="SSF55874">
    <property type="entry name" value="ATPase domain of HSP90 chaperone/DNA topoisomerase II/histidine kinase"/>
    <property type="match status" value="1"/>
</dbReference>
<keyword evidence="7" id="KW-0175">Coiled coil</keyword>
<dbReference type="SMART" id="SM00387">
    <property type="entry name" value="HATPase_c"/>
    <property type="match status" value="1"/>
</dbReference>
<evidence type="ECO:0000256" key="1">
    <source>
        <dbReference type="ARBA" id="ARBA00000085"/>
    </source>
</evidence>
<keyword evidence="4" id="KW-0808">Transferase</keyword>
<dbReference type="SMART" id="SM00065">
    <property type="entry name" value="GAF"/>
    <property type="match status" value="1"/>
</dbReference>
<evidence type="ECO:0000256" key="7">
    <source>
        <dbReference type="SAM" id="Coils"/>
    </source>
</evidence>
<dbReference type="EMBL" id="JAHQXF010000001">
    <property type="protein sequence ID" value="MBV0924416.1"/>
    <property type="molecule type" value="Genomic_DNA"/>
</dbReference>
<evidence type="ECO:0000313" key="12">
    <source>
        <dbReference type="Proteomes" id="UP000766550"/>
    </source>
</evidence>
<sequence length="643" mass="71594">MGSPSETEDGAGGHIRRQEVVAEIGQLALETDDLDRLLRDAADAVAETLHAEYSGVFELRSADDALRLWGGAGWEADHVGTATTPTRSELQAGYTLRTGDPVLVEDCRRDERFATTELLDERGVESGITAIIGSVDEPWGVLGVYSTTAGHFTDPDVSFVHNVSNVLSTTVENRRTRRRLEAEKLLKSQIIETSPVGIVIVGADGTIEFANERAEEIYGRSRDELELFSHDDSRWDLVDTQGDPLPAEELPFNRVVESGEPIFDAELGLRKPDGRRVWVSVNGSPLGTDDDDDDGGRAVFTFTDITDRLRLEGEFEEILTRITDAFYALDEEFRFTHVNARAEELLQHSEEELVGENLWDVFPSAAEIDEVWDAFHTARDEQKPTSYELYYDTLDFWVEANLYPSESGISVYFRDISDRIKRERKLEETIEELEQSNEQLESFASMLAHEIRNPVTIGQIYSQQLSTDENPEAVEYVEEAFDRIEEMVDIMLLLTRGDGATGEREPVSLADVARDAWADVETCAAALSVDVDGEVAADETYVRHLFRNLFENAITHGGDDVTVRVERLSDGFSVADDGVGVPESDRERVFEEGYTTTGDGRGTGLGLAFVREVADVYGWDCRLTESDAGGAQVELRDVEFLGK</sequence>
<feature type="domain" description="PAS" evidence="9">
    <location>
        <begin position="311"/>
        <end position="358"/>
    </location>
</feature>
<dbReference type="OrthoDB" id="342253at2157"/>
<dbReference type="InterPro" id="IPR000014">
    <property type="entry name" value="PAS"/>
</dbReference>
<dbReference type="PANTHER" id="PTHR43711">
    <property type="entry name" value="TWO-COMPONENT HISTIDINE KINASE"/>
    <property type="match status" value="1"/>
</dbReference>
<dbReference type="SUPFAM" id="SSF55781">
    <property type="entry name" value="GAF domain-like"/>
    <property type="match status" value="1"/>
</dbReference>
<keyword evidence="6" id="KW-0902">Two-component regulatory system</keyword>
<dbReference type="Gene3D" id="3.30.450.40">
    <property type="match status" value="1"/>
</dbReference>
<feature type="coiled-coil region" evidence="7">
    <location>
        <begin position="416"/>
        <end position="450"/>
    </location>
</feature>
<dbReference type="Gene3D" id="3.30.450.20">
    <property type="entry name" value="PAS domain"/>
    <property type="match status" value="2"/>
</dbReference>
<dbReference type="Pfam" id="PF08448">
    <property type="entry name" value="PAS_4"/>
    <property type="match status" value="1"/>
</dbReference>
<evidence type="ECO:0000259" key="10">
    <source>
        <dbReference type="PROSITE" id="PS50113"/>
    </source>
</evidence>
<dbReference type="PROSITE" id="PS50112">
    <property type="entry name" value="PAS"/>
    <property type="match status" value="2"/>
</dbReference>
<comment type="caution">
    <text evidence="11">The sequence shown here is derived from an EMBL/GenBank/DDBJ whole genome shotgun (WGS) entry which is preliminary data.</text>
</comment>
<keyword evidence="5" id="KW-0418">Kinase</keyword>
<evidence type="ECO:0000256" key="3">
    <source>
        <dbReference type="ARBA" id="ARBA00022553"/>
    </source>
</evidence>
<dbReference type="SMART" id="SM00388">
    <property type="entry name" value="HisKA"/>
    <property type="match status" value="1"/>
</dbReference>
<dbReference type="PRINTS" id="PR00344">
    <property type="entry name" value="BCTRLSENSOR"/>
</dbReference>
<dbReference type="InterPro" id="IPR000700">
    <property type="entry name" value="PAS-assoc_C"/>
</dbReference>
<dbReference type="AlphaFoldDB" id="A0A8J8C3E5"/>
<comment type="catalytic activity">
    <reaction evidence="1">
        <text>ATP + protein L-histidine = ADP + protein N-phospho-L-histidine.</text>
        <dbReference type="EC" id="2.7.13.3"/>
    </reaction>
</comment>
<dbReference type="InterPro" id="IPR035965">
    <property type="entry name" value="PAS-like_dom_sf"/>
</dbReference>